<sequence>MSDPAQAFQVGDSVQITSETQPQTYVISEAQIKKPERIWTYALKQDGKEETKWIEEAELKQ</sequence>
<name>A0ABR3SG28_9PEZI</name>
<dbReference type="Proteomes" id="UP001521116">
    <property type="component" value="Unassembled WGS sequence"/>
</dbReference>
<gene>
    <name evidence="1" type="ORF">SLS56_010194</name>
</gene>
<comment type="caution">
    <text evidence="1">The sequence shown here is derived from an EMBL/GenBank/DDBJ whole genome shotgun (WGS) entry which is preliminary data.</text>
</comment>
<protein>
    <submittedName>
        <fullName evidence="1">Uncharacterized protein</fullName>
    </submittedName>
</protein>
<evidence type="ECO:0000313" key="2">
    <source>
        <dbReference type="Proteomes" id="UP001521116"/>
    </source>
</evidence>
<proteinExistence type="predicted"/>
<reference evidence="1 2" key="1">
    <citation type="submission" date="2024-02" db="EMBL/GenBank/DDBJ databases">
        <title>De novo assembly and annotation of 12 fungi associated with fruit tree decline syndrome in Ontario, Canada.</title>
        <authorList>
            <person name="Sulman M."/>
            <person name="Ellouze W."/>
            <person name="Ilyukhin E."/>
        </authorList>
    </citation>
    <scope>NUCLEOTIDE SEQUENCE [LARGE SCALE GENOMIC DNA]</scope>
    <source>
        <strain evidence="1 2">M1-105</strain>
    </source>
</reference>
<accession>A0ABR3SG28</accession>
<organism evidence="1 2">
    <name type="scientific">Neofusicoccum ribis</name>
    <dbReference type="NCBI Taxonomy" id="45134"/>
    <lineage>
        <taxon>Eukaryota</taxon>
        <taxon>Fungi</taxon>
        <taxon>Dikarya</taxon>
        <taxon>Ascomycota</taxon>
        <taxon>Pezizomycotina</taxon>
        <taxon>Dothideomycetes</taxon>
        <taxon>Dothideomycetes incertae sedis</taxon>
        <taxon>Botryosphaeriales</taxon>
        <taxon>Botryosphaeriaceae</taxon>
        <taxon>Neofusicoccum</taxon>
    </lineage>
</organism>
<keyword evidence="2" id="KW-1185">Reference proteome</keyword>
<dbReference type="EMBL" id="JAJVDC020000191">
    <property type="protein sequence ID" value="KAL1619304.1"/>
    <property type="molecule type" value="Genomic_DNA"/>
</dbReference>
<evidence type="ECO:0000313" key="1">
    <source>
        <dbReference type="EMBL" id="KAL1619304.1"/>
    </source>
</evidence>